<comment type="cofactor">
    <cofactor evidence="1">
        <name>Mg(2+)</name>
        <dbReference type="ChEBI" id="CHEBI:18420"/>
    </cofactor>
</comment>
<accession>A0A2G7T6U3</accession>
<reference evidence="7" key="1">
    <citation type="submission" date="2017-10" db="EMBL/GenBank/DDBJ databases">
        <title>Chryseobacterium sp. B5 is a hydrocarbonoclastic and plant growth promoting bacterium.</title>
        <authorList>
            <person name="Thijs S."/>
            <person name="Gkorezis P."/>
            <person name="Van Hamme J."/>
        </authorList>
    </citation>
    <scope>NUCLEOTIDE SEQUENCE</scope>
    <source>
        <strain evidence="7">B5</strain>
    </source>
</reference>
<dbReference type="GO" id="GO:0006107">
    <property type="term" value="P:oxaloacetate metabolic process"/>
    <property type="evidence" value="ECO:0007669"/>
    <property type="project" value="TreeGrafter"/>
</dbReference>
<protein>
    <submittedName>
        <fullName evidence="7">CoA ester lyase</fullName>
    </submittedName>
</protein>
<dbReference type="EMBL" id="PEKC01000039">
    <property type="protein sequence ID" value="PII35634.1"/>
    <property type="molecule type" value="Genomic_DNA"/>
</dbReference>
<evidence type="ECO:0000256" key="3">
    <source>
        <dbReference type="ARBA" id="ARBA00022842"/>
    </source>
</evidence>
<keyword evidence="7" id="KW-0456">Lyase</keyword>
<dbReference type="PANTHER" id="PTHR32308:SF10">
    <property type="entry name" value="CITRATE LYASE SUBUNIT BETA"/>
    <property type="match status" value="1"/>
</dbReference>
<dbReference type="GO" id="GO:0000287">
    <property type="term" value="F:magnesium ion binding"/>
    <property type="evidence" value="ECO:0007669"/>
    <property type="project" value="TreeGrafter"/>
</dbReference>
<dbReference type="InterPro" id="IPR005000">
    <property type="entry name" value="Aldolase/citrate-lyase_domain"/>
</dbReference>
<evidence type="ECO:0000256" key="5">
    <source>
        <dbReference type="PIRSR" id="PIRSR015582-2"/>
    </source>
</evidence>
<feature type="binding site" evidence="5">
    <location>
        <position position="168"/>
    </location>
    <ligand>
        <name>Mg(2+)</name>
        <dbReference type="ChEBI" id="CHEBI:18420"/>
    </ligand>
</feature>
<feature type="domain" description="HpcH/HpaI aldolase/citrate lyase" evidence="6">
    <location>
        <begin position="25"/>
        <end position="236"/>
    </location>
</feature>
<dbReference type="Gene3D" id="3.20.20.60">
    <property type="entry name" value="Phosphoenolpyruvate-binding domains"/>
    <property type="match status" value="1"/>
</dbReference>
<dbReference type="InterPro" id="IPR011206">
    <property type="entry name" value="Citrate_lyase_beta/mcl1/mcl2"/>
</dbReference>
<evidence type="ECO:0000256" key="2">
    <source>
        <dbReference type="ARBA" id="ARBA00022723"/>
    </source>
</evidence>
<dbReference type="SUPFAM" id="SSF51621">
    <property type="entry name" value="Phosphoenolpyruvate/pyruvate domain"/>
    <property type="match status" value="1"/>
</dbReference>
<dbReference type="PANTHER" id="PTHR32308">
    <property type="entry name" value="LYASE BETA SUBUNIT, PUTATIVE (AFU_ORTHOLOGUE AFUA_4G13030)-RELATED"/>
    <property type="match status" value="1"/>
</dbReference>
<dbReference type="AlphaFoldDB" id="A0A2G7T6U3"/>
<comment type="caution">
    <text evidence="7">The sequence shown here is derived from an EMBL/GenBank/DDBJ whole genome shotgun (WGS) entry which is preliminary data.</text>
</comment>
<dbReference type="Pfam" id="PF03328">
    <property type="entry name" value="HpcH_HpaI"/>
    <property type="match status" value="1"/>
</dbReference>
<keyword evidence="2 5" id="KW-0479">Metal-binding</keyword>
<dbReference type="InterPro" id="IPR015813">
    <property type="entry name" value="Pyrv/PenolPyrv_kinase-like_dom"/>
</dbReference>
<dbReference type="InterPro" id="IPR040442">
    <property type="entry name" value="Pyrv_kinase-like_dom_sf"/>
</dbReference>
<name>A0A2G7T6U3_9FLAO</name>
<proteinExistence type="predicted"/>
<feature type="binding site" evidence="4">
    <location>
        <position position="141"/>
    </location>
    <ligand>
        <name>substrate</name>
    </ligand>
</feature>
<evidence type="ECO:0000259" key="6">
    <source>
        <dbReference type="Pfam" id="PF03328"/>
    </source>
</evidence>
<evidence type="ECO:0000256" key="4">
    <source>
        <dbReference type="PIRSR" id="PIRSR015582-1"/>
    </source>
</evidence>
<keyword evidence="3 5" id="KW-0460">Magnesium</keyword>
<sequence>MRCEVLPTLCLPPLHYPSPMPFHPRSLLYVPATSARMLASAGRRGADALVLDLEDAIAPAQKAQARAMLQPAIASLRGPCPVLVRINADRALAQADTEAALQAGCDGLVIPKVESAADVQRIAALADIHGSPPVLLQAIVETPTGLMRLQDIARASPRLVSLAFGGEDFATALGVAPTPQALAMPAQAVVIAAVSAGLHPVGLAGSIGGYADLAQFGELARISRALGMQGAACIHPAQLAAVHAAFGASQEDLRQARDTVLAYEQALAQGQGAAAVDGRMVDAPIAERARQLLRSTGEAA</sequence>
<feature type="binding site" evidence="5">
    <location>
        <position position="141"/>
    </location>
    <ligand>
        <name>Mg(2+)</name>
        <dbReference type="ChEBI" id="CHEBI:18420"/>
    </ligand>
</feature>
<feature type="binding site" evidence="4">
    <location>
        <position position="85"/>
    </location>
    <ligand>
        <name>substrate</name>
    </ligand>
</feature>
<organism evidence="7">
    <name type="scientific">Chryseobacterium sp. B5</name>
    <dbReference type="NCBI Taxonomy" id="2050562"/>
    <lineage>
        <taxon>Bacteria</taxon>
        <taxon>Pseudomonadati</taxon>
        <taxon>Bacteroidota</taxon>
        <taxon>Flavobacteriia</taxon>
        <taxon>Flavobacteriales</taxon>
        <taxon>Weeksellaceae</taxon>
        <taxon>Chryseobacterium group</taxon>
        <taxon>Chryseobacterium</taxon>
    </lineage>
</organism>
<gene>
    <name evidence="7" type="ORF">CTI11_12610</name>
</gene>
<evidence type="ECO:0000256" key="1">
    <source>
        <dbReference type="ARBA" id="ARBA00001946"/>
    </source>
</evidence>
<evidence type="ECO:0000313" key="7">
    <source>
        <dbReference type="EMBL" id="PII35634.1"/>
    </source>
</evidence>
<dbReference type="GO" id="GO:0016829">
    <property type="term" value="F:lyase activity"/>
    <property type="evidence" value="ECO:0007669"/>
    <property type="project" value="UniProtKB-KW"/>
</dbReference>
<dbReference type="PIRSF" id="PIRSF015582">
    <property type="entry name" value="Cit_lyase_B"/>
    <property type="match status" value="1"/>
</dbReference>